<name>A0A1T3NIN3_9ACTN</name>
<dbReference type="OrthoDB" id="8895352at2"/>
<comment type="caution">
    <text evidence="1">The sequence shown here is derived from an EMBL/GenBank/DDBJ whole genome shotgun (WGS) entry which is preliminary data.</text>
</comment>
<dbReference type="EMBL" id="MWQN01000005">
    <property type="protein sequence ID" value="OPC76652.1"/>
    <property type="molecule type" value="Genomic_DNA"/>
</dbReference>
<protein>
    <recommendedName>
        <fullName evidence="3">DUF4417 domain-containing protein</fullName>
    </recommendedName>
</protein>
<evidence type="ECO:0000313" key="1">
    <source>
        <dbReference type="EMBL" id="OPC76652.1"/>
    </source>
</evidence>
<evidence type="ECO:0008006" key="3">
    <source>
        <dbReference type="Google" id="ProtNLM"/>
    </source>
</evidence>
<evidence type="ECO:0000313" key="2">
    <source>
        <dbReference type="Proteomes" id="UP000190037"/>
    </source>
</evidence>
<dbReference type="STRING" id="159449.B4N89_45005"/>
<gene>
    <name evidence="1" type="ORF">B4N89_45005</name>
</gene>
<reference evidence="1 2" key="1">
    <citation type="submission" date="2017-03" db="EMBL/GenBank/DDBJ databases">
        <title>Draft genome sequence of Streptomyces scabrisporus NF3, endophyte isolated from Amphipterygium adstringens.</title>
        <authorList>
            <person name="Vazquez M."/>
            <person name="Ceapa C.D."/>
            <person name="Rodriguez Luna D."/>
            <person name="Sanchez Esquivel S."/>
        </authorList>
    </citation>
    <scope>NUCLEOTIDE SEQUENCE [LARGE SCALE GENOMIC DNA]</scope>
    <source>
        <strain evidence="1 2">NF3</strain>
    </source>
</reference>
<accession>A0A1T3NIN3</accession>
<proteinExistence type="predicted"/>
<dbReference type="AlphaFoldDB" id="A0A1T3NIN3"/>
<keyword evidence="2" id="KW-1185">Reference proteome</keyword>
<dbReference type="Proteomes" id="UP000190037">
    <property type="component" value="Unassembled WGS sequence"/>
</dbReference>
<organism evidence="1 2">
    <name type="scientific">Embleya scabrispora</name>
    <dbReference type="NCBI Taxonomy" id="159449"/>
    <lineage>
        <taxon>Bacteria</taxon>
        <taxon>Bacillati</taxon>
        <taxon>Actinomycetota</taxon>
        <taxon>Actinomycetes</taxon>
        <taxon>Kitasatosporales</taxon>
        <taxon>Streptomycetaceae</taxon>
        <taxon>Embleya</taxon>
    </lineage>
</organism>
<sequence>MTDLPFPRFGPALAPAASCDCRVCPFNMDNPSAAEPICAGCSSTCEFCTCAASEGSAVDHADTCAGCSIRCGSRTDIHAWMADVGGTLLFDDIGASGECPDLPSYVPQVDGKVTSLDGRLFWPAYAVGLRRVVSPRSFRVSPMFRGRSAHTALGLGAQQRAVLVGYGEDALVEAYWTHRHRRGLAEEIAAMGWDLILAPNLSVYRNQPRAENLINMRRNLMVASELAALGATAAPCLYWLRLEDLHRYAVWSQGNADRLPAVAVNLQTFRSSADWEEIAVPGLAFLAATLPEDLPVVITGTSTADRLAQLVHFFGARLRLVSQHALQLARHGRLLTAEGEVFSRSLPVDLFTENVRHYASLVEGCERADGGRG</sequence>